<dbReference type="EMBL" id="JARKIF010000001">
    <property type="protein sequence ID" value="KAJ7650507.1"/>
    <property type="molecule type" value="Genomic_DNA"/>
</dbReference>
<reference evidence="2" key="1">
    <citation type="submission" date="2023-03" db="EMBL/GenBank/DDBJ databases">
        <title>Massive genome expansion in bonnet fungi (Mycena s.s.) driven by repeated elements and novel gene families across ecological guilds.</title>
        <authorList>
            <consortium name="Lawrence Berkeley National Laboratory"/>
            <person name="Harder C.B."/>
            <person name="Miyauchi S."/>
            <person name="Viragh M."/>
            <person name="Kuo A."/>
            <person name="Thoen E."/>
            <person name="Andreopoulos B."/>
            <person name="Lu D."/>
            <person name="Skrede I."/>
            <person name="Drula E."/>
            <person name="Henrissat B."/>
            <person name="Morin E."/>
            <person name="Kohler A."/>
            <person name="Barry K."/>
            <person name="LaButti K."/>
            <person name="Morin E."/>
            <person name="Salamov A."/>
            <person name="Lipzen A."/>
            <person name="Mereny Z."/>
            <person name="Hegedus B."/>
            <person name="Baldrian P."/>
            <person name="Stursova M."/>
            <person name="Weitz H."/>
            <person name="Taylor A."/>
            <person name="Grigoriev I.V."/>
            <person name="Nagy L.G."/>
            <person name="Martin F."/>
            <person name="Kauserud H."/>
        </authorList>
    </citation>
    <scope>NUCLEOTIDE SEQUENCE</scope>
    <source>
        <strain evidence="2">9284</strain>
    </source>
</reference>
<gene>
    <name evidence="2" type="ORF">FB45DRAFT_888034</name>
</gene>
<accession>A0AAD7CJN9</accession>
<dbReference type="AlphaFoldDB" id="A0AAD7CJN9"/>
<feature type="signal peptide" evidence="1">
    <location>
        <begin position="1"/>
        <end position="23"/>
    </location>
</feature>
<name>A0AAD7CJN9_9AGAR</name>
<proteinExistence type="predicted"/>
<keyword evidence="1" id="KW-0732">Signal</keyword>
<protein>
    <recommendedName>
        <fullName evidence="4">Secreted protein</fullName>
    </recommendedName>
</protein>
<comment type="caution">
    <text evidence="2">The sequence shown here is derived from an EMBL/GenBank/DDBJ whole genome shotgun (WGS) entry which is preliminary data.</text>
</comment>
<evidence type="ECO:0000313" key="3">
    <source>
        <dbReference type="Proteomes" id="UP001221142"/>
    </source>
</evidence>
<sequence>MQDVCWAVCIMLWIPSNVGKVRSSPLLFFPSNLCGALRGGLRRLLRPPIIFRLYGLYRSRSRPTPTCICHFESSILAVLLLAHKTRPRLPATVYQSPHLPAINPHLDRQPHRLEPPILIQHKEGSGVGALILPLHLPYRPRHLVSPSVTTRTRLRPRFPPLDFYGFPVCSARVCGDYSRAVHPCRSRRRPWPRPAPQFHL</sequence>
<keyword evidence="3" id="KW-1185">Reference proteome</keyword>
<feature type="chain" id="PRO_5042012645" description="Secreted protein" evidence="1">
    <location>
        <begin position="24"/>
        <end position="200"/>
    </location>
</feature>
<evidence type="ECO:0008006" key="4">
    <source>
        <dbReference type="Google" id="ProtNLM"/>
    </source>
</evidence>
<dbReference type="Proteomes" id="UP001221142">
    <property type="component" value="Unassembled WGS sequence"/>
</dbReference>
<evidence type="ECO:0000256" key="1">
    <source>
        <dbReference type="SAM" id="SignalP"/>
    </source>
</evidence>
<organism evidence="2 3">
    <name type="scientific">Roridomyces roridus</name>
    <dbReference type="NCBI Taxonomy" id="1738132"/>
    <lineage>
        <taxon>Eukaryota</taxon>
        <taxon>Fungi</taxon>
        <taxon>Dikarya</taxon>
        <taxon>Basidiomycota</taxon>
        <taxon>Agaricomycotina</taxon>
        <taxon>Agaricomycetes</taxon>
        <taxon>Agaricomycetidae</taxon>
        <taxon>Agaricales</taxon>
        <taxon>Marasmiineae</taxon>
        <taxon>Mycenaceae</taxon>
        <taxon>Roridomyces</taxon>
    </lineage>
</organism>
<evidence type="ECO:0000313" key="2">
    <source>
        <dbReference type="EMBL" id="KAJ7650507.1"/>
    </source>
</evidence>